<protein>
    <submittedName>
        <fullName evidence="2">Uncharacterized protein</fullName>
    </submittedName>
</protein>
<dbReference type="AlphaFoldDB" id="A0A9J6ZF13"/>
<feature type="compositionally biased region" description="Basic and acidic residues" evidence="1">
    <location>
        <begin position="1"/>
        <end position="14"/>
    </location>
</feature>
<reference evidence="2" key="1">
    <citation type="submission" date="2022-05" db="EMBL/GenBank/DDBJ databases">
        <title>Novel bacterial taxa in a minimal lignocellulolytic consortium and its capacity to transform plastics disclosed by genome-resolved metagenomics.</title>
        <authorList>
            <person name="Rodriguez C.A.D."/>
            <person name="Diaz-Garcia L."/>
            <person name="Herrera K."/>
            <person name="Tarazona N.A."/>
            <person name="Sproer C."/>
            <person name="Overmann J."/>
            <person name="Jimenez D.J."/>
        </authorList>
    </citation>
    <scope>NUCLEOTIDE SEQUENCE</scope>
    <source>
        <strain evidence="2">MAG5</strain>
    </source>
</reference>
<dbReference type="KEGG" id="plig:NAG76_22870"/>
<proteinExistence type="predicted"/>
<feature type="region of interest" description="Disordered" evidence="1">
    <location>
        <begin position="1"/>
        <end position="29"/>
    </location>
</feature>
<dbReference type="EMBL" id="CP097899">
    <property type="protein sequence ID" value="URN94623.1"/>
    <property type="molecule type" value="Genomic_DNA"/>
</dbReference>
<dbReference type="Proteomes" id="UP001056756">
    <property type="component" value="Chromosome"/>
</dbReference>
<organism evidence="2 3">
    <name type="scientific">Candidatus Pristimantibacillus lignocellulolyticus</name>
    <dbReference type="NCBI Taxonomy" id="2994561"/>
    <lineage>
        <taxon>Bacteria</taxon>
        <taxon>Bacillati</taxon>
        <taxon>Bacillota</taxon>
        <taxon>Bacilli</taxon>
        <taxon>Bacillales</taxon>
        <taxon>Paenibacillaceae</taxon>
        <taxon>Candidatus Pristimantibacillus</taxon>
    </lineage>
</organism>
<evidence type="ECO:0000256" key="1">
    <source>
        <dbReference type="SAM" id="MobiDB-lite"/>
    </source>
</evidence>
<sequence>MSYRYRDSGSDKHTNSRIGNKMNASTPPNINKQHINPLDHHMQNGMEQALLQKIHAQTIIVGFLRYKGETKGIRFFDPTKGKFIDVAPWHLNSFAMSKLQLMGVRHIELLRHEAGEAKGTVLIEYLTSHEIAGYYRANRMIPNDLAQALSSITRYMDELAYQQLITQMIEGNKE</sequence>
<accession>A0A9J6ZF13</accession>
<evidence type="ECO:0000313" key="2">
    <source>
        <dbReference type="EMBL" id="URN94623.1"/>
    </source>
</evidence>
<evidence type="ECO:0000313" key="3">
    <source>
        <dbReference type="Proteomes" id="UP001056756"/>
    </source>
</evidence>
<name>A0A9J6ZF13_9BACL</name>
<gene>
    <name evidence="2" type="ORF">NAG76_22870</name>
</gene>
<feature type="compositionally biased region" description="Polar residues" evidence="1">
    <location>
        <begin position="16"/>
        <end position="29"/>
    </location>
</feature>